<dbReference type="HOGENOM" id="CLU_2051203_0_0_1"/>
<evidence type="ECO:0000313" key="3">
    <source>
        <dbReference type="Proteomes" id="UP000028524"/>
    </source>
</evidence>
<keyword evidence="3" id="KW-1185">Reference proteome</keyword>
<dbReference type="InParanoid" id="A0A084QW06"/>
<reference evidence="2 3" key="1">
    <citation type="journal article" date="2014" name="BMC Genomics">
        <title>Comparative genome sequencing reveals chemotype-specific gene clusters in the toxigenic black mold Stachybotrys.</title>
        <authorList>
            <person name="Semeiks J."/>
            <person name="Borek D."/>
            <person name="Otwinowski Z."/>
            <person name="Grishin N.V."/>
        </authorList>
    </citation>
    <scope>NUCLEOTIDE SEQUENCE [LARGE SCALE GENOMIC DNA]</scope>
    <source>
        <strain evidence="2 3">IBT 40285</strain>
    </source>
</reference>
<dbReference type="EMBL" id="KL659990">
    <property type="protein sequence ID" value="KFA68141.1"/>
    <property type="molecule type" value="Genomic_DNA"/>
</dbReference>
<gene>
    <name evidence="2" type="ORF">S40285_09744</name>
</gene>
<dbReference type="Proteomes" id="UP000028524">
    <property type="component" value="Unassembled WGS sequence"/>
</dbReference>
<feature type="domain" description="PiggyBac transposable element-derived protein" evidence="1">
    <location>
        <begin position="32"/>
        <end position="78"/>
    </location>
</feature>
<protein>
    <recommendedName>
        <fullName evidence="1">PiggyBac transposable element-derived protein domain-containing protein</fullName>
    </recommendedName>
</protein>
<evidence type="ECO:0000313" key="2">
    <source>
        <dbReference type="EMBL" id="KFA68141.1"/>
    </source>
</evidence>
<dbReference type="AlphaFoldDB" id="A0A084QW06"/>
<proteinExistence type="predicted"/>
<organism evidence="2 3">
    <name type="scientific">Stachybotrys chlorohalonatus (strain IBT 40285)</name>
    <dbReference type="NCBI Taxonomy" id="1283841"/>
    <lineage>
        <taxon>Eukaryota</taxon>
        <taxon>Fungi</taxon>
        <taxon>Dikarya</taxon>
        <taxon>Ascomycota</taxon>
        <taxon>Pezizomycotina</taxon>
        <taxon>Sordariomycetes</taxon>
        <taxon>Hypocreomycetidae</taxon>
        <taxon>Hypocreales</taxon>
        <taxon>Stachybotryaceae</taxon>
        <taxon>Stachybotrys</taxon>
    </lineage>
</organism>
<dbReference type="OrthoDB" id="5149157at2759"/>
<dbReference type="STRING" id="1283841.A0A084QW06"/>
<accession>A0A084QW06</accession>
<sequence length="120" mass="13399">MEASYEPLEETAIQMIEDIPTATLPPLNPTQAVVVVALVNKLPEGTYHVFLDNLFSSPDLFKPLRILGIGATGTCRTNCGLYRDIVIAKEDDRKGKGLWPWGRICSWPTPDNKVRRSSSW</sequence>
<evidence type="ECO:0000259" key="1">
    <source>
        <dbReference type="Pfam" id="PF13843"/>
    </source>
</evidence>
<name>A0A084QW06_STAC4</name>
<dbReference type="InterPro" id="IPR029526">
    <property type="entry name" value="PGBD"/>
</dbReference>
<dbReference type="Pfam" id="PF13843">
    <property type="entry name" value="DDE_Tnp_1_7"/>
    <property type="match status" value="1"/>
</dbReference>